<evidence type="ECO:0000313" key="9">
    <source>
        <dbReference type="EMBL" id="GBF96325.1"/>
    </source>
</evidence>
<keyword evidence="4 6" id="KW-1133">Transmembrane helix</keyword>
<gene>
    <name evidence="9" type="ORF">Rsub_09395</name>
</gene>
<feature type="region of interest" description="Disordered" evidence="7">
    <location>
        <begin position="98"/>
        <end position="124"/>
    </location>
</feature>
<evidence type="ECO:0000313" key="10">
    <source>
        <dbReference type="Proteomes" id="UP000247498"/>
    </source>
</evidence>
<comment type="caution">
    <text evidence="9">The sequence shown here is derived from an EMBL/GenBank/DDBJ whole genome shotgun (WGS) entry which is preliminary data.</text>
</comment>
<keyword evidence="10" id="KW-1185">Reference proteome</keyword>
<dbReference type="AlphaFoldDB" id="A0A2V0PGX6"/>
<protein>
    <recommendedName>
        <fullName evidence="6">Reticulon-like protein</fullName>
    </recommendedName>
</protein>
<evidence type="ECO:0000256" key="3">
    <source>
        <dbReference type="ARBA" id="ARBA00022824"/>
    </source>
</evidence>
<evidence type="ECO:0000256" key="4">
    <source>
        <dbReference type="ARBA" id="ARBA00022989"/>
    </source>
</evidence>
<dbReference type="InParanoid" id="A0A2V0PGX6"/>
<organism evidence="9 10">
    <name type="scientific">Raphidocelis subcapitata</name>
    <dbReference type="NCBI Taxonomy" id="307507"/>
    <lineage>
        <taxon>Eukaryota</taxon>
        <taxon>Viridiplantae</taxon>
        <taxon>Chlorophyta</taxon>
        <taxon>core chlorophytes</taxon>
        <taxon>Chlorophyceae</taxon>
        <taxon>CS clade</taxon>
        <taxon>Sphaeropleales</taxon>
        <taxon>Selenastraceae</taxon>
        <taxon>Raphidocelis</taxon>
    </lineage>
</organism>
<feature type="compositionally biased region" description="Low complexity" evidence="7">
    <location>
        <begin position="412"/>
        <end position="425"/>
    </location>
</feature>
<keyword evidence="2 6" id="KW-0812">Transmembrane</keyword>
<reference evidence="9 10" key="1">
    <citation type="journal article" date="2018" name="Sci. Rep.">
        <title>Raphidocelis subcapitata (=Pseudokirchneriella subcapitata) provides an insight into genome evolution and environmental adaptations in the Sphaeropleales.</title>
        <authorList>
            <person name="Suzuki S."/>
            <person name="Yamaguchi H."/>
            <person name="Nakajima N."/>
            <person name="Kawachi M."/>
        </authorList>
    </citation>
    <scope>NUCLEOTIDE SEQUENCE [LARGE SCALE GENOMIC DNA]</scope>
    <source>
        <strain evidence="9 10">NIES-35</strain>
    </source>
</reference>
<dbReference type="Proteomes" id="UP000247498">
    <property type="component" value="Unassembled WGS sequence"/>
</dbReference>
<feature type="domain" description="Reticulon" evidence="8">
    <location>
        <begin position="162"/>
        <end position="355"/>
    </location>
</feature>
<feature type="transmembrane region" description="Helical" evidence="6">
    <location>
        <begin position="266"/>
        <end position="286"/>
    </location>
</feature>
<evidence type="ECO:0000256" key="7">
    <source>
        <dbReference type="SAM" id="MobiDB-lite"/>
    </source>
</evidence>
<evidence type="ECO:0000256" key="1">
    <source>
        <dbReference type="ARBA" id="ARBA00004477"/>
    </source>
</evidence>
<accession>A0A2V0PGX6</accession>
<proteinExistence type="predicted"/>
<feature type="region of interest" description="Disordered" evidence="7">
    <location>
        <begin position="19"/>
        <end position="51"/>
    </location>
</feature>
<feature type="transmembrane region" description="Helical" evidence="6">
    <location>
        <begin position="175"/>
        <end position="197"/>
    </location>
</feature>
<keyword evidence="5 6" id="KW-0472">Membrane</keyword>
<feature type="region of interest" description="Disordered" evidence="7">
    <location>
        <begin position="412"/>
        <end position="432"/>
    </location>
</feature>
<dbReference type="InterPro" id="IPR003388">
    <property type="entry name" value="Reticulon"/>
</dbReference>
<dbReference type="PROSITE" id="PS50845">
    <property type="entry name" value="RETICULON"/>
    <property type="match status" value="1"/>
</dbReference>
<evidence type="ECO:0000256" key="5">
    <source>
        <dbReference type="ARBA" id="ARBA00023136"/>
    </source>
</evidence>
<evidence type="ECO:0000256" key="2">
    <source>
        <dbReference type="ARBA" id="ARBA00022692"/>
    </source>
</evidence>
<dbReference type="GO" id="GO:0005789">
    <property type="term" value="C:endoplasmic reticulum membrane"/>
    <property type="evidence" value="ECO:0007669"/>
    <property type="project" value="UniProtKB-SubCell"/>
</dbReference>
<dbReference type="OrthoDB" id="530613at2759"/>
<evidence type="ECO:0000259" key="8">
    <source>
        <dbReference type="PROSITE" id="PS50845"/>
    </source>
</evidence>
<feature type="transmembrane region" description="Helical" evidence="6">
    <location>
        <begin position="203"/>
        <end position="221"/>
    </location>
</feature>
<dbReference type="STRING" id="307507.A0A2V0PGX6"/>
<comment type="subcellular location">
    <subcellularLocation>
        <location evidence="1 6">Endoplasmic reticulum membrane</location>
        <topology evidence="1 6">Multi-pass membrane protein</topology>
    </subcellularLocation>
</comment>
<feature type="transmembrane region" description="Helical" evidence="6">
    <location>
        <begin position="339"/>
        <end position="364"/>
    </location>
</feature>
<sequence length="432" mass="43914">MQPANQLFELLGPISPLASRDGPANSVSFAGDAQQENAGGGFTAQSRPARAPFGERVNTFEFGRPSLKGAADFKPFSALAARPPLPCADAAATPASAAETATGGATPMSTSAADDAVSPSSSVGPGSVTPLAGAAAALLPAMTPLPSTPLPAAAAAPRRSSVADTLLWRDPVSTVIAFALGAGAYFGARAALAGSAGVTPTSAVAYALLAHLGFNFLRFFCSARWHAAAMWEGSAWTDAAAERAVRVVRRAAALHDAFLSARDPHVTLAVVLALWTVAWLGTAFTAHQLAVGSYLAAFTLPPLYAANKAAVDGSLSAAYAATLGRIDAAEMPRTTRLGALLAALVALALSSSWAQTAIGALVAATYWRTTLRPADVAAIRTAAEPLTADVAQSVRKVRARLSAALDDARALVGTTGGPRTRTAPRTGKHRAT</sequence>
<keyword evidence="3 6" id="KW-0256">Endoplasmic reticulum</keyword>
<dbReference type="Pfam" id="PF02453">
    <property type="entry name" value="Reticulon"/>
    <property type="match status" value="1"/>
</dbReference>
<dbReference type="EMBL" id="BDRX01000078">
    <property type="protein sequence ID" value="GBF96325.1"/>
    <property type="molecule type" value="Genomic_DNA"/>
</dbReference>
<name>A0A2V0PGX6_9CHLO</name>
<evidence type="ECO:0000256" key="6">
    <source>
        <dbReference type="RuleBase" id="RU363132"/>
    </source>
</evidence>